<evidence type="ECO:0000256" key="1">
    <source>
        <dbReference type="SAM" id="MobiDB-lite"/>
    </source>
</evidence>
<name>A0A3Q0DSJ4_CARSF</name>
<keyword evidence="2" id="KW-1185">Reference proteome</keyword>
<evidence type="ECO:0000313" key="3">
    <source>
        <dbReference type="RefSeq" id="XP_021565467.1"/>
    </source>
</evidence>
<sequence>LSIRTSVKRSAQIPIHNCQNPPKKPRLGSFQTPQKSIHRPKLGPGPGQPLRMVFRRLDNSWWSSRFVTVPSSHPPEKPASPVQSPHVLRNSEGRCPRVAVSVLYEDLQVSSSSEDSDWA</sequence>
<feature type="region of interest" description="Disordered" evidence="1">
    <location>
        <begin position="68"/>
        <end position="90"/>
    </location>
</feature>
<dbReference type="PANTHER" id="PTHR16035:SF14">
    <property type="entry name" value="FAMILY WITH SEQUENCE SIMILARITY 90 MEMBER A11, PSEUDOGENE-RELATED"/>
    <property type="match status" value="1"/>
</dbReference>
<dbReference type="PANTHER" id="PTHR16035">
    <property type="entry name" value="PROTEIN FAM90A1"/>
    <property type="match status" value="1"/>
</dbReference>
<proteinExistence type="predicted"/>
<reference evidence="3" key="1">
    <citation type="submission" date="2025-08" db="UniProtKB">
        <authorList>
            <consortium name="RefSeq"/>
        </authorList>
    </citation>
    <scope>IDENTIFICATION</scope>
</reference>
<feature type="non-terminal residue" evidence="3">
    <location>
        <position position="1"/>
    </location>
</feature>
<protein>
    <submittedName>
        <fullName evidence="3">Uncharacterized protein</fullName>
    </submittedName>
</protein>
<dbReference type="OrthoDB" id="9538020at2759"/>
<dbReference type="RefSeq" id="XP_021565467.1">
    <property type="nucleotide sequence ID" value="XM_021709792.1"/>
</dbReference>
<dbReference type="GeneID" id="110595157"/>
<accession>A0A3Q0DSJ4</accession>
<evidence type="ECO:0000313" key="2">
    <source>
        <dbReference type="Proteomes" id="UP000189704"/>
    </source>
</evidence>
<organism evidence="2 3">
    <name type="scientific">Carlito syrichta</name>
    <name type="common">Philippine tarsier</name>
    <name type="synonym">Tarsius syrichta</name>
    <dbReference type="NCBI Taxonomy" id="1868482"/>
    <lineage>
        <taxon>Eukaryota</taxon>
        <taxon>Metazoa</taxon>
        <taxon>Chordata</taxon>
        <taxon>Craniata</taxon>
        <taxon>Vertebrata</taxon>
        <taxon>Euteleostomi</taxon>
        <taxon>Mammalia</taxon>
        <taxon>Eutheria</taxon>
        <taxon>Euarchontoglires</taxon>
        <taxon>Primates</taxon>
        <taxon>Haplorrhini</taxon>
        <taxon>Tarsiiformes</taxon>
        <taxon>Tarsiidae</taxon>
        <taxon>Carlito</taxon>
    </lineage>
</organism>
<feature type="region of interest" description="Disordered" evidence="1">
    <location>
        <begin position="1"/>
        <end position="48"/>
    </location>
</feature>
<dbReference type="KEGG" id="csyr:110595157"/>
<dbReference type="AlphaFoldDB" id="A0A3Q0DSJ4"/>
<gene>
    <name evidence="3" type="primary">LOC110595157</name>
</gene>
<dbReference type="Proteomes" id="UP000189704">
    <property type="component" value="Unplaced"/>
</dbReference>
<dbReference type="InterPro" id="IPR039213">
    <property type="entry name" value="FAM90"/>
</dbReference>